<reference evidence="1 2" key="1">
    <citation type="submission" date="2018-07" db="EMBL/GenBank/DDBJ databases">
        <title>The genomes of Aspergillus section Nigri reveals drivers in fungal speciation.</title>
        <authorList>
            <consortium name="DOE Joint Genome Institute"/>
            <person name="Vesth T.C."/>
            <person name="Nybo J."/>
            <person name="Theobald S."/>
            <person name="Brandl J."/>
            <person name="Frisvad J.C."/>
            <person name="Nielsen K.F."/>
            <person name="Lyhne E.K."/>
            <person name="Kogle M.E."/>
            <person name="Kuo A."/>
            <person name="Riley R."/>
            <person name="Clum A."/>
            <person name="Nolan M."/>
            <person name="Lipzen A."/>
            <person name="Salamov A."/>
            <person name="Henrissat B."/>
            <person name="Wiebenga A."/>
            <person name="De vries R.P."/>
            <person name="Grigoriev I.V."/>
            <person name="Mortensen U.H."/>
            <person name="Andersen M.R."/>
            <person name="Baker S.E."/>
        </authorList>
    </citation>
    <scope>NUCLEOTIDE SEQUENCE [LARGE SCALE GENOMIC DNA]</scope>
    <source>
        <strain evidence="1 2">CBS 139.54b</strain>
    </source>
</reference>
<accession>A0A3F3QCR8</accession>
<dbReference type="GeneID" id="38133547"/>
<keyword evidence="2" id="KW-1185">Reference proteome</keyword>
<dbReference type="Proteomes" id="UP000253729">
    <property type="component" value="Unassembled WGS sequence"/>
</dbReference>
<protein>
    <submittedName>
        <fullName evidence="1">Uncharacterized protein</fullName>
    </submittedName>
</protein>
<evidence type="ECO:0000313" key="2">
    <source>
        <dbReference type="Proteomes" id="UP000253729"/>
    </source>
</evidence>
<dbReference type="AlphaFoldDB" id="A0A3F3QCR8"/>
<organism evidence="1 2">
    <name type="scientific">Aspergillus welwitschiae</name>
    <dbReference type="NCBI Taxonomy" id="1341132"/>
    <lineage>
        <taxon>Eukaryota</taxon>
        <taxon>Fungi</taxon>
        <taxon>Dikarya</taxon>
        <taxon>Ascomycota</taxon>
        <taxon>Pezizomycotina</taxon>
        <taxon>Eurotiomycetes</taxon>
        <taxon>Eurotiomycetidae</taxon>
        <taxon>Eurotiales</taxon>
        <taxon>Aspergillaceae</taxon>
        <taxon>Aspergillus</taxon>
        <taxon>Aspergillus subgen. Circumdati</taxon>
    </lineage>
</organism>
<proteinExistence type="predicted"/>
<gene>
    <name evidence="1" type="ORF">BDQ94DRAFT_138132</name>
</gene>
<dbReference type="EMBL" id="KZ852037">
    <property type="protein sequence ID" value="RDH36606.1"/>
    <property type="molecule type" value="Genomic_DNA"/>
</dbReference>
<dbReference type="RefSeq" id="XP_026629628.1">
    <property type="nucleotide sequence ID" value="XM_026765191.1"/>
</dbReference>
<sequence length="81" mass="9382">MDYSYFFFLFYLFARTSLPATRNEFDHTVRHGESRSCSLESFACRSMGPQLMKKDQVGRFSLVLKVRLLLSVLVLPGAREL</sequence>
<evidence type="ECO:0000313" key="1">
    <source>
        <dbReference type="EMBL" id="RDH36606.1"/>
    </source>
</evidence>
<name>A0A3F3QCR8_9EURO</name>